<name>L8HIE4_ACACF</name>
<evidence type="ECO:0000259" key="2">
    <source>
        <dbReference type="PROSITE" id="PS50181"/>
    </source>
</evidence>
<accession>L8HIE4</accession>
<dbReference type="Pfam" id="PF12937">
    <property type="entry name" value="F-box-like"/>
    <property type="match status" value="1"/>
</dbReference>
<evidence type="ECO:0000313" key="3">
    <source>
        <dbReference type="EMBL" id="ELR25364.1"/>
    </source>
</evidence>
<dbReference type="Proteomes" id="UP000011083">
    <property type="component" value="Unassembled WGS sequence"/>
</dbReference>
<feature type="region of interest" description="Disordered" evidence="1">
    <location>
        <begin position="607"/>
        <end position="626"/>
    </location>
</feature>
<dbReference type="Gene3D" id="1.20.1280.50">
    <property type="match status" value="1"/>
</dbReference>
<dbReference type="VEuPathDB" id="AmoebaDB:ACA1_291730"/>
<evidence type="ECO:0000256" key="1">
    <source>
        <dbReference type="SAM" id="MobiDB-lite"/>
    </source>
</evidence>
<feature type="domain" description="F-box" evidence="2">
    <location>
        <begin position="1"/>
        <end position="41"/>
    </location>
</feature>
<dbReference type="EMBL" id="KB007805">
    <property type="protein sequence ID" value="ELR25364.1"/>
    <property type="molecule type" value="Genomic_DNA"/>
</dbReference>
<organism evidence="3 4">
    <name type="scientific">Acanthamoeba castellanii (strain ATCC 30010 / Neff)</name>
    <dbReference type="NCBI Taxonomy" id="1257118"/>
    <lineage>
        <taxon>Eukaryota</taxon>
        <taxon>Amoebozoa</taxon>
        <taxon>Discosea</taxon>
        <taxon>Longamoebia</taxon>
        <taxon>Centramoebida</taxon>
        <taxon>Acanthamoebidae</taxon>
        <taxon>Acanthamoeba</taxon>
    </lineage>
</organism>
<dbReference type="InterPro" id="IPR036047">
    <property type="entry name" value="F-box-like_dom_sf"/>
</dbReference>
<reference evidence="3 4" key="1">
    <citation type="journal article" date="2013" name="Genome Biol.">
        <title>Genome of Acanthamoeba castellanii highlights extensive lateral gene transfer and early evolution of tyrosine kinase signaling.</title>
        <authorList>
            <person name="Clarke M."/>
            <person name="Lohan A.J."/>
            <person name="Liu B."/>
            <person name="Lagkouvardos I."/>
            <person name="Roy S."/>
            <person name="Zafar N."/>
            <person name="Bertelli C."/>
            <person name="Schilde C."/>
            <person name="Kianianmomeni A."/>
            <person name="Burglin T.R."/>
            <person name="Frech C."/>
            <person name="Turcotte B."/>
            <person name="Kopec K.O."/>
            <person name="Synnott J.M."/>
            <person name="Choo C."/>
            <person name="Paponov I."/>
            <person name="Finkler A."/>
            <person name="Soon Heng Tan C."/>
            <person name="Hutchins A.P."/>
            <person name="Weinmeier T."/>
            <person name="Rattei T."/>
            <person name="Chu J.S."/>
            <person name="Gimenez G."/>
            <person name="Irimia M."/>
            <person name="Rigden D.J."/>
            <person name="Fitzpatrick D.A."/>
            <person name="Lorenzo-Morales J."/>
            <person name="Bateman A."/>
            <person name="Chiu C.H."/>
            <person name="Tang P."/>
            <person name="Hegemann P."/>
            <person name="Fromm H."/>
            <person name="Raoult D."/>
            <person name="Greub G."/>
            <person name="Miranda-Saavedra D."/>
            <person name="Chen N."/>
            <person name="Nash P."/>
            <person name="Ginger M.L."/>
            <person name="Horn M."/>
            <person name="Schaap P."/>
            <person name="Caler L."/>
            <person name="Loftus B."/>
        </authorList>
    </citation>
    <scope>NUCLEOTIDE SEQUENCE [LARGE SCALE GENOMIC DNA]</scope>
    <source>
        <strain evidence="3 4">Neff</strain>
    </source>
</reference>
<dbReference type="RefSeq" id="XP_004368119.1">
    <property type="nucleotide sequence ID" value="XM_004368062.1"/>
</dbReference>
<dbReference type="GeneID" id="14926415"/>
<dbReference type="AlphaFoldDB" id="L8HIE4"/>
<protein>
    <recommendedName>
        <fullName evidence="2">F-box domain-containing protein</fullName>
    </recommendedName>
</protein>
<evidence type="ECO:0000313" key="4">
    <source>
        <dbReference type="Proteomes" id="UP000011083"/>
    </source>
</evidence>
<dbReference type="InterPro" id="IPR001810">
    <property type="entry name" value="F-box_dom"/>
</dbReference>
<gene>
    <name evidence="3" type="ORF">ACA1_291730</name>
</gene>
<dbReference type="SUPFAM" id="SSF81383">
    <property type="entry name" value="F-box domain"/>
    <property type="match status" value="1"/>
</dbReference>
<keyword evidence="4" id="KW-1185">Reference proteome</keyword>
<dbReference type="KEGG" id="acan:ACA1_291730"/>
<sequence>MLEELLVEVLSFLEPVDLLHLAAVDARLHRVAGDECLWAQLGRGHVVLAGSGALLPRCLLYDRIGQLAARRAPSREEKEEPRHYCRVCERRCWLAAPPPPPHEMAALCAGALYDLRLWTKADLLALIEYQCYVMLDSVDEQPDTLEGSPLRKAQAVPLYFAQPIRCQTSDAQLAIDLQLSLTHDKLSLDKIVESLYPCLTAEAGQTVSEKPGGLLTLMTPPVQGPTSAPQARPRFVARQGNSWRLFSTLDKRLHNLRSSAKGLGLTLGVLFICSDFFFLRDHSRTCGREEADLRTFARSITTTTAAAAAGQRRVVHASAAYPLDQARTSSCRLDPALRQVLVIRTCGPLTPYARELRASPHYDLWLLYDIGTEVPPNLTADNEVLAEYYELQREYPGLGLFLYNASDVKALLPTAAYIQKDATPNFWFHDASLFLWSITCRPDLWRTPPLPPSRESELYIWTVEHDAIYFGDVSMFLDEHNTNTADYIADYSPLRPDWYHWKQSTWRPPYDKAVFKKQHVERHSTALLRYLYSITLLDVVAYGEIFASTVCALQPHWCVMAPLERRFIGPAYDWNAFLTDDQVAAMWADPAQQGKWNHAVLSRKSRKCRSSLKELKNAPSPSPQPK</sequence>
<dbReference type="PROSITE" id="PS50181">
    <property type="entry name" value="FBOX"/>
    <property type="match status" value="1"/>
</dbReference>
<proteinExistence type="predicted"/>
<dbReference type="OrthoDB" id="425265at2759"/>